<dbReference type="AlphaFoldDB" id="A0A5B9QUB2"/>
<dbReference type="Gene3D" id="3.30.379.10">
    <property type="entry name" value="Chitobiase/beta-hexosaminidase domain 2-like"/>
    <property type="match status" value="1"/>
</dbReference>
<proteinExistence type="predicted"/>
<evidence type="ECO:0000256" key="1">
    <source>
        <dbReference type="ARBA" id="ARBA00022801"/>
    </source>
</evidence>
<evidence type="ECO:0000313" key="3">
    <source>
        <dbReference type="EMBL" id="QEG42594.1"/>
    </source>
</evidence>
<evidence type="ECO:0000313" key="4">
    <source>
        <dbReference type="Proteomes" id="UP000325286"/>
    </source>
</evidence>
<protein>
    <recommendedName>
        <fullName evidence="5">Alpha glucuronidase N-terminal domain-containing protein</fullName>
    </recommendedName>
</protein>
<evidence type="ECO:0008006" key="5">
    <source>
        <dbReference type="Google" id="ProtNLM"/>
    </source>
</evidence>
<name>A0A5B9QUB2_9BACT</name>
<feature type="chain" id="PRO_5022864708" description="Alpha glucuronidase N-terminal domain-containing protein" evidence="2">
    <location>
        <begin position="21"/>
        <end position="768"/>
    </location>
</feature>
<reference evidence="3 4" key="1">
    <citation type="submission" date="2019-08" db="EMBL/GenBank/DDBJ databases">
        <title>Deep-cultivation of Planctomycetes and their phenomic and genomic characterization uncovers novel biology.</title>
        <authorList>
            <person name="Wiegand S."/>
            <person name="Jogler M."/>
            <person name="Boedeker C."/>
            <person name="Pinto D."/>
            <person name="Vollmers J."/>
            <person name="Rivas-Marin E."/>
            <person name="Kohn T."/>
            <person name="Peeters S.H."/>
            <person name="Heuer A."/>
            <person name="Rast P."/>
            <person name="Oberbeckmann S."/>
            <person name="Bunk B."/>
            <person name="Jeske O."/>
            <person name="Meyerdierks A."/>
            <person name="Storesund J.E."/>
            <person name="Kallscheuer N."/>
            <person name="Luecker S."/>
            <person name="Lage O.M."/>
            <person name="Pohl T."/>
            <person name="Merkel B.J."/>
            <person name="Hornburger P."/>
            <person name="Mueller R.-W."/>
            <person name="Bruemmer F."/>
            <person name="Labrenz M."/>
            <person name="Spormann A.M."/>
            <person name="Op den Camp H."/>
            <person name="Overmann J."/>
            <person name="Amann R."/>
            <person name="Jetten M.S.M."/>
            <person name="Mascher T."/>
            <person name="Medema M.H."/>
            <person name="Devos D.P."/>
            <person name="Kaster A.-K."/>
            <person name="Ovreas L."/>
            <person name="Rohde M."/>
            <person name="Galperin M.Y."/>
            <person name="Jogler C."/>
        </authorList>
    </citation>
    <scope>NUCLEOTIDE SEQUENCE [LARGE SCALE GENOMIC DNA]</scope>
    <source>
        <strain evidence="3 4">UC8</strain>
    </source>
</reference>
<evidence type="ECO:0000256" key="2">
    <source>
        <dbReference type="SAM" id="SignalP"/>
    </source>
</evidence>
<dbReference type="KEGG" id="rul:UC8_46360"/>
<dbReference type="GO" id="GO:0005975">
    <property type="term" value="P:carbohydrate metabolic process"/>
    <property type="evidence" value="ECO:0007669"/>
    <property type="project" value="UniProtKB-ARBA"/>
</dbReference>
<dbReference type="SUPFAM" id="SSF49344">
    <property type="entry name" value="CBD9-like"/>
    <property type="match status" value="1"/>
</dbReference>
<accession>A0A5B9QUB2</accession>
<dbReference type="InterPro" id="IPR032287">
    <property type="entry name" value="DUF4838"/>
</dbReference>
<gene>
    <name evidence="3" type="ORF">UC8_46360</name>
</gene>
<feature type="signal peptide" evidence="2">
    <location>
        <begin position="1"/>
        <end position="20"/>
    </location>
</feature>
<dbReference type="RefSeq" id="WP_068141976.1">
    <property type="nucleotide sequence ID" value="NZ_CP042914.1"/>
</dbReference>
<dbReference type="EMBL" id="CP042914">
    <property type="protein sequence ID" value="QEG42594.1"/>
    <property type="molecule type" value="Genomic_DNA"/>
</dbReference>
<dbReference type="Gene3D" id="2.60.40.1190">
    <property type="match status" value="1"/>
</dbReference>
<sequence length="768" mass="87357" precursor="true">MCNNKFVFVVCCLAAVTASASPLVKDGKPIGEFVLPAEATGAESFAANDVCGWIQKITGAEVPIVSKPSEQANTKVFVGTAFANVFPDDLKRLQGNDGFAVRRRGDNVYVFGSRPRGTLYGLYALLEKNSDLIFARPHADFGTVHGQSPDFELTETDFIDIPVFLNRRFGPNWPKHRPTGEWLLRNRDNTRDVRANYDGFMKLDLIEPYGTNFAVPIASHQDEHPEYFGYDPIKKSRRFVKHGEGTMCLSVPGLPAIWAQGLADDVARHEARFGRKVEHVRLGPGDNWFCCQCEECVAPLTLPDGTQLQCKDPDSIKDPLFRSTQIMMFINEAMETWQTLRPQTPIHVLAYIHFAEPPRVAPHPDLGIWFAPYPTSNLHFPLLDPRQPEPWRSRFAKWLTMTDRLGFYEYYEAKPSPQAFYAAANLRAVMQRPDHSNALIYAETSNDFGTDGIGNGEFGWDVGQMNLWVHTRLFWDPTQDVDALYRYYIKRTYREAAPQMLAYYDLIKTSWLSPDNDTFSSCHASIAGVYKGLIVERGLEKECMRLLTEAEAAAKHPHSKTMIRRMREQYEGFSKDMARLMVAHIQEIRGEADDFDSLQWEKPMVNDDFQLVTREGEEPPAFSSTKLQAAHDGESLHLRFRLEGPPAERAGRSASHTERWPQGDHVEFWLVEGRTRYVFAFNADGVQYDAKNLDRSWDSNWDLNVRSTSTGWEAIASIPLSTFSFAAGQPTNVRWFCTREIHQEGQPSKEVSCQGKPLYYRNFPIVIE</sequence>
<dbReference type="Pfam" id="PF16126">
    <property type="entry name" value="DUF4838"/>
    <property type="match status" value="1"/>
</dbReference>
<keyword evidence="1" id="KW-0378">Hydrolase</keyword>
<organism evidence="3 4">
    <name type="scientific">Roseimaritima ulvae</name>
    <dbReference type="NCBI Taxonomy" id="980254"/>
    <lineage>
        <taxon>Bacteria</taxon>
        <taxon>Pseudomonadati</taxon>
        <taxon>Planctomycetota</taxon>
        <taxon>Planctomycetia</taxon>
        <taxon>Pirellulales</taxon>
        <taxon>Pirellulaceae</taxon>
        <taxon>Roseimaritima</taxon>
    </lineage>
</organism>
<dbReference type="InterPro" id="IPR029018">
    <property type="entry name" value="Hex-like_dom2"/>
</dbReference>
<dbReference type="GO" id="GO:0016787">
    <property type="term" value="F:hydrolase activity"/>
    <property type="evidence" value="ECO:0007669"/>
    <property type="project" value="UniProtKB-KW"/>
</dbReference>
<dbReference type="SUPFAM" id="SSF55545">
    <property type="entry name" value="beta-N-acetylhexosaminidase-like domain"/>
    <property type="match status" value="1"/>
</dbReference>
<dbReference type="Proteomes" id="UP000325286">
    <property type="component" value="Chromosome"/>
</dbReference>
<dbReference type="PANTHER" id="PTHR47406">
    <property type="entry name" value="COAGULATION FACTOR 5/8 TYPE, C-TERMINAL"/>
    <property type="match status" value="1"/>
</dbReference>
<keyword evidence="2" id="KW-0732">Signal</keyword>
<keyword evidence="4" id="KW-1185">Reference proteome</keyword>
<dbReference type="PANTHER" id="PTHR47406:SF2">
    <property type="entry name" value="ALPHA GLUCURONIDASE N-TERMINAL DOMAIN-CONTAINING PROTEIN"/>
    <property type="match status" value="1"/>
</dbReference>
<dbReference type="OrthoDB" id="5136785at2"/>